<sequence length="156" mass="19059">MYMDRLHYNNLNNKTVKDLSCLSKARRKNKINEEDTIYTKECNYKLFFFIVQLQQKLRDVEKENEKLKHLLKKYNRDAIYHDNEMTKRVLQRNKRVKQIKQARPQIANSKLMTANDKFVTTNNKVQKKEKRRKEEETKYGYTSIFFTHFLLLKMDN</sequence>
<keyword evidence="2" id="KW-1185">Reference proteome</keyword>
<dbReference type="EMBL" id="CM043780">
    <property type="protein sequence ID" value="KAI4836377.1"/>
    <property type="molecule type" value="Genomic_DNA"/>
</dbReference>
<accession>A0ACB9Y6I8</accession>
<name>A0ACB9Y6I8_PLABR</name>
<evidence type="ECO:0000313" key="1">
    <source>
        <dbReference type="EMBL" id="KAI4836377.1"/>
    </source>
</evidence>
<dbReference type="Proteomes" id="UP001056978">
    <property type="component" value="Chromosome 12"/>
</dbReference>
<organism evidence="1 2">
    <name type="scientific">Plasmodium brasilianum</name>
    <dbReference type="NCBI Taxonomy" id="5824"/>
    <lineage>
        <taxon>Eukaryota</taxon>
        <taxon>Sar</taxon>
        <taxon>Alveolata</taxon>
        <taxon>Apicomplexa</taxon>
        <taxon>Aconoidasida</taxon>
        <taxon>Haemosporida</taxon>
        <taxon>Plasmodiidae</taxon>
        <taxon>Plasmodium</taxon>
        <taxon>Plasmodium (Plasmodium)</taxon>
    </lineage>
</organism>
<proteinExistence type="predicted"/>
<gene>
    <name evidence="1" type="ORF">MKS88_004170</name>
</gene>
<reference evidence="1" key="1">
    <citation type="submission" date="2022-06" db="EMBL/GenBank/DDBJ databases">
        <title>The First Complete Genome of the Simian Malaria Parasite Plasmodium brasilianum.</title>
        <authorList>
            <person name="Bajic M."/>
            <person name="Ravishankar S."/>
        </authorList>
    </citation>
    <scope>NUCLEOTIDE SEQUENCE</scope>
    <source>
        <strain evidence="1">Bolivian I</strain>
    </source>
</reference>
<comment type="caution">
    <text evidence="1">The sequence shown here is derived from an EMBL/GenBank/DDBJ whole genome shotgun (WGS) entry which is preliminary data.</text>
</comment>
<protein>
    <submittedName>
        <fullName evidence="1">Uncharacterized protein</fullName>
    </submittedName>
</protein>
<evidence type="ECO:0000313" key="2">
    <source>
        <dbReference type="Proteomes" id="UP001056978"/>
    </source>
</evidence>